<keyword evidence="1" id="KW-0812">Transmembrane</keyword>
<dbReference type="InterPro" id="IPR052383">
    <property type="entry name" value="Anti-sigma-E_RseA-like"/>
</dbReference>
<dbReference type="EMBL" id="JDSQ01000009">
    <property type="protein sequence ID" value="EWS78200.1"/>
    <property type="molecule type" value="Genomic_DNA"/>
</dbReference>
<protein>
    <submittedName>
        <fullName evidence="3">Anti sigma-E protein, RseA</fullName>
    </submittedName>
    <submittedName>
        <fullName evidence="4">Sigma-E factor negative regulatory protein</fullName>
    </submittedName>
</protein>
<dbReference type="SUPFAM" id="SSF89069">
    <property type="entry name" value="N-terminal, cytoplasmic domain of anti-sigmaE factor RseA"/>
    <property type="match status" value="1"/>
</dbReference>
<dbReference type="STRING" id="1444770.AF72_06770"/>
<keyword evidence="1" id="KW-0472">Membrane</keyword>
<dbReference type="PANTHER" id="PTHR38104:SF1">
    <property type="entry name" value="ANTI-SIGMA-E FACTOR RSEA"/>
    <property type="match status" value="1"/>
</dbReference>
<evidence type="ECO:0000313" key="6">
    <source>
        <dbReference type="Proteomes" id="UP001430701"/>
    </source>
</evidence>
<dbReference type="InterPro" id="IPR005572">
    <property type="entry name" value="Anti-sigma_E_RseA_N"/>
</dbReference>
<dbReference type="Gene3D" id="1.10.10.880">
    <property type="entry name" value="Anti sigma-E protein RseA, N-terminal domain"/>
    <property type="match status" value="1"/>
</dbReference>
<evidence type="ECO:0000313" key="3">
    <source>
        <dbReference type="EMBL" id="EWS78200.1"/>
    </source>
</evidence>
<dbReference type="KEGG" id="xtw:AB672_07385"/>
<reference evidence="4" key="2">
    <citation type="submission" date="2021-11" db="EMBL/GenBank/DDBJ databases">
        <title>Genome sequence of Xylella taiwanensis PLS432.</title>
        <authorList>
            <person name="Weng L.-W."/>
            <person name="Su C.-C."/>
            <person name="Tsai C.-W."/>
            <person name="Kuo C.-H."/>
        </authorList>
    </citation>
    <scope>NUCLEOTIDE SEQUENCE</scope>
    <source>
        <strain evidence="4">PLS432</strain>
    </source>
</reference>
<dbReference type="eggNOG" id="COG3073">
    <property type="taxonomic scope" value="Bacteria"/>
</dbReference>
<dbReference type="GO" id="GO:0016989">
    <property type="term" value="F:sigma factor antagonist activity"/>
    <property type="evidence" value="ECO:0007669"/>
    <property type="project" value="InterPro"/>
</dbReference>
<gene>
    <name evidence="3" type="ORF">AF72_06770</name>
    <name evidence="4" type="ORF">LPH55_01100</name>
</gene>
<dbReference type="AlphaFoldDB" id="Z9JIG8"/>
<dbReference type="InterPro" id="IPR036147">
    <property type="entry name" value="Anti-sigma_E_RseA_N_sf"/>
</dbReference>
<name>Z9JIG8_9GAMM</name>
<dbReference type="PANTHER" id="PTHR38104">
    <property type="match status" value="1"/>
</dbReference>
<evidence type="ECO:0000259" key="2">
    <source>
        <dbReference type="Pfam" id="PF03872"/>
    </source>
</evidence>
<reference evidence="3 5" key="1">
    <citation type="journal article" date="2014" name="Genome Announc.">
        <title>Draft Genome Sequence of Xylella fastidiosa Pear Leaf Scorch Strain in Taiwan.</title>
        <authorList>
            <person name="Su C.C."/>
            <person name="Deng W.L."/>
            <person name="Jan F.J."/>
            <person name="Chang C.J."/>
            <person name="Huang H."/>
            <person name="Chen J."/>
        </authorList>
    </citation>
    <scope>NUCLEOTIDE SEQUENCE [LARGE SCALE GENOMIC DNA]</scope>
    <source>
        <strain evidence="3 5">PLS229</strain>
    </source>
</reference>
<feature type="domain" description="Anti sigma-E protein RseA N-terminal" evidence="2">
    <location>
        <begin position="19"/>
        <end position="88"/>
    </location>
</feature>
<dbReference type="Proteomes" id="UP000020406">
    <property type="component" value="Unassembled WGS sequence"/>
</dbReference>
<dbReference type="CDD" id="cd16328">
    <property type="entry name" value="RseA_N"/>
    <property type="match status" value="1"/>
</dbReference>
<feature type="transmembrane region" description="Helical" evidence="1">
    <location>
        <begin position="98"/>
        <end position="120"/>
    </location>
</feature>
<organism evidence="3 5">
    <name type="scientific">Xylella taiwanensis</name>
    <dbReference type="NCBI Taxonomy" id="1444770"/>
    <lineage>
        <taxon>Bacteria</taxon>
        <taxon>Pseudomonadati</taxon>
        <taxon>Pseudomonadota</taxon>
        <taxon>Gammaproteobacteria</taxon>
        <taxon>Lysobacterales</taxon>
        <taxon>Lysobacteraceae</taxon>
        <taxon>Xylella</taxon>
    </lineage>
</organism>
<sequence>MNKHLSETADKFELHTRLQLSQLIDGELPLDAARFLLRRLQHNEELANCQERWQLYGDVLRGVVVAPAPADFTLRVQAAVAAEPAPVTHTGPHRRWRWGGGVALAASLAAVILLTVRGWLAMAPPLTTTELVFATTAQLLKPPASTKIAAIPKSKYADSGTTQWGKTTHNRQVAPEHTLATIPTTAAPHRLNPFTHYNTIQTKPWPRTVLPAEAPFNANFPGTAVPRVFYPFEQRLPESQPTSPQE</sequence>
<dbReference type="RefSeq" id="WP_038271166.1">
    <property type="nucleotide sequence ID" value="NZ_CP053627.1"/>
</dbReference>
<evidence type="ECO:0000313" key="4">
    <source>
        <dbReference type="EMBL" id="MCD8472100.1"/>
    </source>
</evidence>
<evidence type="ECO:0000256" key="1">
    <source>
        <dbReference type="SAM" id="Phobius"/>
    </source>
</evidence>
<dbReference type="OrthoDB" id="5298512at2"/>
<evidence type="ECO:0000313" key="5">
    <source>
        <dbReference type="Proteomes" id="UP000020406"/>
    </source>
</evidence>
<proteinExistence type="predicted"/>
<accession>Z9JIG8</accession>
<dbReference type="Pfam" id="PF03872">
    <property type="entry name" value="RseA_N"/>
    <property type="match status" value="1"/>
</dbReference>
<comment type="caution">
    <text evidence="3">The sequence shown here is derived from an EMBL/GenBank/DDBJ whole genome shotgun (WGS) entry which is preliminary data.</text>
</comment>
<dbReference type="PATRIC" id="fig|1444770.3.peg.1612"/>
<dbReference type="GeneID" id="68901112"/>
<keyword evidence="6" id="KW-1185">Reference proteome</keyword>
<keyword evidence="1" id="KW-1133">Transmembrane helix</keyword>
<dbReference type="EMBL" id="JAJPPU010000001">
    <property type="protein sequence ID" value="MCD8472100.1"/>
    <property type="molecule type" value="Genomic_DNA"/>
</dbReference>
<dbReference type="Proteomes" id="UP001430701">
    <property type="component" value="Unassembled WGS sequence"/>
</dbReference>